<evidence type="ECO:0000256" key="1">
    <source>
        <dbReference type="ARBA" id="ARBA00023015"/>
    </source>
</evidence>
<dbReference type="InterPro" id="IPR018060">
    <property type="entry name" value="HTH_AraC"/>
</dbReference>
<keyword evidence="3" id="KW-0804">Transcription</keyword>
<dbReference type="GO" id="GO:0043565">
    <property type="term" value="F:sequence-specific DNA binding"/>
    <property type="evidence" value="ECO:0007669"/>
    <property type="project" value="InterPro"/>
</dbReference>
<dbReference type="Pfam" id="PF02311">
    <property type="entry name" value="AraC_binding"/>
    <property type="match status" value="1"/>
</dbReference>
<dbReference type="PANTHER" id="PTHR46796">
    <property type="entry name" value="HTH-TYPE TRANSCRIPTIONAL ACTIVATOR RHAS-RELATED"/>
    <property type="match status" value="1"/>
</dbReference>
<evidence type="ECO:0000259" key="4">
    <source>
        <dbReference type="PROSITE" id="PS01124"/>
    </source>
</evidence>
<dbReference type="Gene3D" id="2.60.120.10">
    <property type="entry name" value="Jelly Rolls"/>
    <property type="match status" value="1"/>
</dbReference>
<evidence type="ECO:0000256" key="3">
    <source>
        <dbReference type="ARBA" id="ARBA00023163"/>
    </source>
</evidence>
<dbReference type="InterPro" id="IPR050204">
    <property type="entry name" value="AraC_XylS_family_regulators"/>
</dbReference>
<evidence type="ECO:0000256" key="2">
    <source>
        <dbReference type="ARBA" id="ARBA00023125"/>
    </source>
</evidence>
<dbReference type="InterPro" id="IPR003313">
    <property type="entry name" value="AraC-bd"/>
</dbReference>
<proteinExistence type="predicted"/>
<dbReference type="InterPro" id="IPR014710">
    <property type="entry name" value="RmlC-like_jellyroll"/>
</dbReference>
<dbReference type="EMBL" id="SOHN01000008">
    <property type="protein sequence ID" value="TFD89963.1"/>
    <property type="molecule type" value="Genomic_DNA"/>
</dbReference>
<comment type="caution">
    <text evidence="5">The sequence shown here is derived from an EMBL/GenBank/DDBJ whole genome shotgun (WGS) entry which is preliminary data.</text>
</comment>
<keyword evidence="2" id="KW-0238">DNA-binding</keyword>
<accession>A0A4R9BUC3</accession>
<dbReference type="SMART" id="SM00342">
    <property type="entry name" value="HTH_ARAC"/>
    <property type="match status" value="1"/>
</dbReference>
<feature type="domain" description="HTH araC/xylS-type" evidence="4">
    <location>
        <begin position="206"/>
        <end position="304"/>
    </location>
</feature>
<name>A0A4R9BUC3_9MICO</name>
<protein>
    <submittedName>
        <fullName evidence="5">AraC family transcriptional regulator</fullName>
    </submittedName>
</protein>
<dbReference type="AlphaFoldDB" id="A0A4R9BUC3"/>
<dbReference type="SUPFAM" id="SSF46689">
    <property type="entry name" value="Homeodomain-like"/>
    <property type="match status" value="2"/>
</dbReference>
<reference evidence="5 6" key="1">
    <citation type="submission" date="2019-03" db="EMBL/GenBank/DDBJ databases">
        <title>Genomics of glacier-inhabiting Cryobacterium strains.</title>
        <authorList>
            <person name="Liu Q."/>
            <person name="Xin Y.-H."/>
        </authorList>
    </citation>
    <scope>NUCLEOTIDE SEQUENCE [LARGE SCALE GENOMIC DNA]</scope>
    <source>
        <strain evidence="5 6">Sr54</strain>
    </source>
</reference>
<evidence type="ECO:0000313" key="5">
    <source>
        <dbReference type="EMBL" id="TFD89963.1"/>
    </source>
</evidence>
<dbReference type="CDD" id="cd06976">
    <property type="entry name" value="cupin_MtlR-like_N"/>
    <property type="match status" value="1"/>
</dbReference>
<dbReference type="SUPFAM" id="SSF51215">
    <property type="entry name" value="Regulatory protein AraC"/>
    <property type="match status" value="1"/>
</dbReference>
<dbReference type="InterPro" id="IPR009057">
    <property type="entry name" value="Homeodomain-like_sf"/>
</dbReference>
<sequence length="336" mass="36989">MKALPGEIVQPGAIAARFLERPATRELIRHLPSESFRWLEHDYPSQIARWNYHPEYELHLIRHGTGSYIIGDQVGPFGPGQVALIGPGVPHDWMSDLQADEVVYNRDVVLQFTDEWFEGCASTMPELNPVRALLEASGHGIIFSGSTAERAAAELELIGITQGARRISHVFAVLATLAEAPADEKSFVAREWFTTTGQGDGKLAVEAGLAYIFDNLASRIRMSDAARLAHMSEPTFSKYFKKASGLTFTAMVKKLRIANACRLLAQTDDPIASVSLGVGYSNLANFNRQFYAELGMTPSRYRRLDADERPKGTSPSLDLKTRRNPSVLEVAAGITV</sequence>
<dbReference type="RefSeq" id="WP_134528029.1">
    <property type="nucleotide sequence ID" value="NZ_SOHN01000008.1"/>
</dbReference>
<dbReference type="PROSITE" id="PS01124">
    <property type="entry name" value="HTH_ARAC_FAMILY_2"/>
    <property type="match status" value="1"/>
</dbReference>
<dbReference type="Proteomes" id="UP000297626">
    <property type="component" value="Unassembled WGS sequence"/>
</dbReference>
<dbReference type="Gene3D" id="1.10.10.60">
    <property type="entry name" value="Homeodomain-like"/>
    <property type="match status" value="1"/>
</dbReference>
<dbReference type="InterPro" id="IPR037923">
    <property type="entry name" value="HTH-like"/>
</dbReference>
<organism evidence="5 6">
    <name type="scientific">Cryobacterium serini</name>
    <dbReference type="NCBI Taxonomy" id="1259201"/>
    <lineage>
        <taxon>Bacteria</taxon>
        <taxon>Bacillati</taxon>
        <taxon>Actinomycetota</taxon>
        <taxon>Actinomycetes</taxon>
        <taxon>Micrococcales</taxon>
        <taxon>Microbacteriaceae</taxon>
        <taxon>Cryobacterium</taxon>
    </lineage>
</organism>
<dbReference type="Pfam" id="PF12833">
    <property type="entry name" value="HTH_18"/>
    <property type="match status" value="1"/>
</dbReference>
<keyword evidence="6" id="KW-1185">Reference proteome</keyword>
<keyword evidence="1" id="KW-0805">Transcription regulation</keyword>
<evidence type="ECO:0000313" key="6">
    <source>
        <dbReference type="Proteomes" id="UP000297626"/>
    </source>
</evidence>
<gene>
    <name evidence="5" type="ORF">E3T51_04495</name>
</gene>
<dbReference type="GO" id="GO:0003700">
    <property type="term" value="F:DNA-binding transcription factor activity"/>
    <property type="evidence" value="ECO:0007669"/>
    <property type="project" value="InterPro"/>
</dbReference>